<gene>
    <name evidence="1" type="ORF">COEREDRAFT_12459</name>
</gene>
<protein>
    <submittedName>
        <fullName evidence="1">Uncharacterized protein</fullName>
    </submittedName>
</protein>
<reference evidence="1 2" key="1">
    <citation type="journal article" date="2015" name="Genome Biol. Evol.">
        <title>Phylogenomic analyses indicate that early fungi evolved digesting cell walls of algal ancestors of land plants.</title>
        <authorList>
            <person name="Chang Y."/>
            <person name="Wang S."/>
            <person name="Sekimoto S."/>
            <person name="Aerts A.L."/>
            <person name="Choi C."/>
            <person name="Clum A."/>
            <person name="LaButti K.M."/>
            <person name="Lindquist E.A."/>
            <person name="Yee Ngan C."/>
            <person name="Ohm R.A."/>
            <person name="Salamov A.A."/>
            <person name="Grigoriev I.V."/>
            <person name="Spatafora J.W."/>
            <person name="Berbee M.L."/>
        </authorList>
    </citation>
    <scope>NUCLEOTIDE SEQUENCE [LARGE SCALE GENOMIC DNA]</scope>
    <source>
        <strain evidence="1 2">NRRL 1564</strain>
    </source>
</reference>
<accession>A0A2G5B0W6</accession>
<dbReference type="OrthoDB" id="5533142at2759"/>
<dbReference type="EMBL" id="KZ303604">
    <property type="protein sequence ID" value="PIA12649.1"/>
    <property type="molecule type" value="Genomic_DNA"/>
</dbReference>
<keyword evidence="2" id="KW-1185">Reference proteome</keyword>
<organism evidence="1 2">
    <name type="scientific">Coemansia reversa (strain ATCC 12441 / NRRL 1564)</name>
    <dbReference type="NCBI Taxonomy" id="763665"/>
    <lineage>
        <taxon>Eukaryota</taxon>
        <taxon>Fungi</taxon>
        <taxon>Fungi incertae sedis</taxon>
        <taxon>Zoopagomycota</taxon>
        <taxon>Kickxellomycotina</taxon>
        <taxon>Kickxellomycetes</taxon>
        <taxon>Kickxellales</taxon>
        <taxon>Kickxellaceae</taxon>
        <taxon>Coemansia</taxon>
    </lineage>
</organism>
<proteinExistence type="predicted"/>
<name>A0A2G5B0W6_COERN</name>
<evidence type="ECO:0000313" key="1">
    <source>
        <dbReference type="EMBL" id="PIA12649.1"/>
    </source>
</evidence>
<sequence length="837" mass="92192">MFEPVHGEGLHQSQELSAEDEALHIQPENRSLGLLLVDPATREYVEPELHDCRVRCVFDGIESRGIIYRAKRMQARLIQHLRTDRQRYIRVYSQRMEALNATGKFNPIDMQIIHGYLTMLRNSSDLDTLQVNASAQDCADRADHRHDTPLSSNSLARAVVSNGVLRKRAVTADVEHALVQLVARFSLPPEFVGSPEFRKLCTTIFTAQMDGSLKEPFSIDVDDYSLVVDRQWSHMRSAICRRLTGASHYSVLLHGRHKHEQHVIVTITLEIHGQRHLLEWVESDIRTGHKVLAQNVVEVLNSLKLSLGANLGETANMPPLLAVVSSGSFSAMCEVRRQVANSIGCCYHMQCTAQLIDTLASSLLEEDEVSERVTGCSTALVAVAQAVANNEEARRQWAEHEGQHITMPHTQSQLAEGYLRLFRQIVAVDYEFLLSLKGLLCDAGGSILAGHFDVLLNRGNAQMFLALVQLLALLEHCQRLLRVPCNASLADMVVILARLEHTLDGMASGCGARTSEAMQLVAQRVLARFRIMIGCDWDGLLLSALLAHSLSLYPGCSIREAFIAPLTLSQLLSCASEIWSLLHRRPDSTFSLPELYARWAAFQDALDSARATHADELPSTFSSRRILNLVGLGAEDRPELEPMASVAAALCDGPVVSASSDVLDVLAADGWVIHVSRLSDPMQHKELLVAAVAHMEQSAMDATSLSPDSVAQRQNELLNSTIDDVQFVPEHSNPSILFEDNTAVVALWQDSSDVPIDDSLQDLEYGTMDTELGDSSRIVAYDSAESDTDSPATAATINLATQSSITADYESADPPSLPRPTILMSYFDPAKLLSFCN</sequence>
<dbReference type="Proteomes" id="UP000242474">
    <property type="component" value="Unassembled WGS sequence"/>
</dbReference>
<evidence type="ECO:0000313" key="2">
    <source>
        <dbReference type="Proteomes" id="UP000242474"/>
    </source>
</evidence>
<dbReference type="AlphaFoldDB" id="A0A2G5B0W6"/>